<evidence type="ECO:0000256" key="3">
    <source>
        <dbReference type="ARBA" id="ARBA00022741"/>
    </source>
</evidence>
<dbReference type="AlphaFoldDB" id="A0A7K3W2N8"/>
<dbReference type="CDD" id="cd03224">
    <property type="entry name" value="ABC_TM1139_LivF_branched"/>
    <property type="match status" value="1"/>
</dbReference>
<evidence type="ECO:0000313" key="8">
    <source>
        <dbReference type="Proteomes" id="UP000470246"/>
    </source>
</evidence>
<dbReference type="EMBL" id="JAAGWF010000010">
    <property type="protein sequence ID" value="NEK58454.1"/>
    <property type="molecule type" value="Genomic_DNA"/>
</dbReference>
<dbReference type="InterPro" id="IPR017871">
    <property type="entry name" value="ABC_transporter-like_CS"/>
</dbReference>
<keyword evidence="4 7" id="KW-0067">ATP-binding</keyword>
<name>A0A7K3W2N8_9ACTN</name>
<evidence type="ECO:0000259" key="6">
    <source>
        <dbReference type="PROSITE" id="PS50893"/>
    </source>
</evidence>
<dbReference type="GO" id="GO:0015807">
    <property type="term" value="P:L-amino acid transport"/>
    <property type="evidence" value="ECO:0007669"/>
    <property type="project" value="TreeGrafter"/>
</dbReference>
<dbReference type="Proteomes" id="UP000470246">
    <property type="component" value="Unassembled WGS sequence"/>
</dbReference>
<dbReference type="Gene3D" id="3.40.50.300">
    <property type="entry name" value="P-loop containing nucleotide triphosphate hydrolases"/>
    <property type="match status" value="1"/>
</dbReference>
<keyword evidence="8" id="KW-1185">Reference proteome</keyword>
<dbReference type="InterPro" id="IPR003593">
    <property type="entry name" value="AAA+_ATPase"/>
</dbReference>
<dbReference type="GO" id="GO:0005524">
    <property type="term" value="F:ATP binding"/>
    <property type="evidence" value="ECO:0007669"/>
    <property type="project" value="UniProtKB-KW"/>
</dbReference>
<dbReference type="GO" id="GO:0016887">
    <property type="term" value="F:ATP hydrolysis activity"/>
    <property type="evidence" value="ECO:0007669"/>
    <property type="project" value="InterPro"/>
</dbReference>
<dbReference type="SMART" id="SM00382">
    <property type="entry name" value="AAA"/>
    <property type="match status" value="1"/>
</dbReference>
<dbReference type="PROSITE" id="PS50893">
    <property type="entry name" value="ABC_TRANSPORTER_2"/>
    <property type="match status" value="1"/>
</dbReference>
<dbReference type="PANTHER" id="PTHR43820">
    <property type="entry name" value="HIGH-AFFINITY BRANCHED-CHAIN AMINO ACID TRANSPORT ATP-BINDING PROTEIN LIVF"/>
    <property type="match status" value="1"/>
</dbReference>
<accession>A0A7K3W2N8</accession>
<dbReference type="PROSITE" id="PS00211">
    <property type="entry name" value="ABC_TRANSPORTER_1"/>
    <property type="match status" value="1"/>
</dbReference>
<evidence type="ECO:0000256" key="1">
    <source>
        <dbReference type="ARBA" id="ARBA00005417"/>
    </source>
</evidence>
<keyword evidence="2" id="KW-0813">Transport</keyword>
<keyword evidence="3" id="KW-0547">Nucleotide-binding</keyword>
<dbReference type="PANTHER" id="PTHR43820:SF4">
    <property type="entry name" value="HIGH-AFFINITY BRANCHED-CHAIN AMINO ACID TRANSPORT ATP-BINDING PROTEIN LIVF"/>
    <property type="match status" value="1"/>
</dbReference>
<dbReference type="Pfam" id="PF00005">
    <property type="entry name" value="ABC_tran"/>
    <property type="match status" value="1"/>
</dbReference>
<comment type="caution">
    <text evidence="7">The sequence shown here is derived from an EMBL/GenBank/DDBJ whole genome shotgun (WGS) entry which is preliminary data.</text>
</comment>
<dbReference type="InterPro" id="IPR052156">
    <property type="entry name" value="BCAA_Transport_ATP-bd_LivF"/>
</dbReference>
<proteinExistence type="inferred from homology"/>
<dbReference type="InterPro" id="IPR003439">
    <property type="entry name" value="ABC_transporter-like_ATP-bd"/>
</dbReference>
<comment type="similarity">
    <text evidence="1">Belongs to the ABC transporter superfamily.</text>
</comment>
<dbReference type="GO" id="GO:0015658">
    <property type="term" value="F:branched-chain amino acid transmembrane transporter activity"/>
    <property type="evidence" value="ECO:0007669"/>
    <property type="project" value="TreeGrafter"/>
</dbReference>
<gene>
    <name evidence="7" type="ORF">GCU56_11275</name>
</gene>
<evidence type="ECO:0000313" key="7">
    <source>
        <dbReference type="EMBL" id="NEK58454.1"/>
    </source>
</evidence>
<organism evidence="7 8">
    <name type="scientific">Geodermatophilus sabuli</name>
    <dbReference type="NCBI Taxonomy" id="1564158"/>
    <lineage>
        <taxon>Bacteria</taxon>
        <taxon>Bacillati</taxon>
        <taxon>Actinomycetota</taxon>
        <taxon>Actinomycetes</taxon>
        <taxon>Geodermatophilales</taxon>
        <taxon>Geodermatophilaceae</taxon>
        <taxon>Geodermatophilus</taxon>
    </lineage>
</organism>
<reference evidence="7 8" key="1">
    <citation type="submission" date="2020-02" db="EMBL/GenBank/DDBJ databases">
        <title>Geodermatophilus sabuli CPCC 205279 I12A-02694.</title>
        <authorList>
            <person name="Jiang Z."/>
        </authorList>
    </citation>
    <scope>NUCLEOTIDE SEQUENCE [LARGE SCALE GENOMIC DNA]</scope>
    <source>
        <strain evidence="7 8">I12A-02694</strain>
    </source>
</reference>
<sequence>MLLTVDGVTAGYGRLEVLHDISLQVAEGEIVTVLGPNGTGKTTLLRLLSGALHPWSGSVTFDGTTLGRTVSERRAALGLCQLPEGRGIFQTLTVGENLDLGTVSGRGSAEDRRRDKERVLGLFPELSGRLDAQAASLSGGQQQMLALGRAVMSRPRLLMVDELSFGLAPRVVSDLFQVILDLREGGVTFLVVEQQAAALRISDRTYVLRNGRNQLERASADLLRSEDLVSSYLRG</sequence>
<evidence type="ECO:0000256" key="2">
    <source>
        <dbReference type="ARBA" id="ARBA00022448"/>
    </source>
</evidence>
<dbReference type="InterPro" id="IPR027417">
    <property type="entry name" value="P-loop_NTPase"/>
</dbReference>
<evidence type="ECO:0000256" key="5">
    <source>
        <dbReference type="ARBA" id="ARBA00022970"/>
    </source>
</evidence>
<feature type="domain" description="ABC transporter" evidence="6">
    <location>
        <begin position="3"/>
        <end position="235"/>
    </location>
</feature>
<dbReference type="SUPFAM" id="SSF52540">
    <property type="entry name" value="P-loop containing nucleoside triphosphate hydrolases"/>
    <property type="match status" value="1"/>
</dbReference>
<protein>
    <submittedName>
        <fullName evidence="7">ABC transporter ATP-binding protein</fullName>
    </submittedName>
</protein>
<evidence type="ECO:0000256" key="4">
    <source>
        <dbReference type="ARBA" id="ARBA00022840"/>
    </source>
</evidence>
<keyword evidence="5" id="KW-0029">Amino-acid transport</keyword>